<gene>
    <name evidence="4" type="ORF">V5O48_009961</name>
</gene>
<dbReference type="InterPro" id="IPR056884">
    <property type="entry name" value="NPHP3-like_N"/>
</dbReference>
<evidence type="ECO:0000313" key="5">
    <source>
        <dbReference type="Proteomes" id="UP001465976"/>
    </source>
</evidence>
<protein>
    <recommendedName>
        <fullName evidence="3">Nephrocystin 3-like N-terminal domain-containing protein</fullName>
    </recommendedName>
</protein>
<dbReference type="PANTHER" id="PTHR10039">
    <property type="entry name" value="AMELOGENIN"/>
    <property type="match status" value="1"/>
</dbReference>
<comment type="caution">
    <text evidence="4">The sequence shown here is derived from an EMBL/GenBank/DDBJ whole genome shotgun (WGS) entry which is preliminary data.</text>
</comment>
<keyword evidence="1" id="KW-0677">Repeat</keyword>
<feature type="compositionally biased region" description="Basic and acidic residues" evidence="2">
    <location>
        <begin position="1164"/>
        <end position="1174"/>
    </location>
</feature>
<dbReference type="Gene3D" id="3.40.50.300">
    <property type="entry name" value="P-loop containing nucleotide triphosphate hydrolases"/>
    <property type="match status" value="1"/>
</dbReference>
<reference evidence="4 5" key="1">
    <citation type="submission" date="2024-02" db="EMBL/GenBank/DDBJ databases">
        <title>A draft genome for the cacao thread blight pathogen Marasmius crinis-equi.</title>
        <authorList>
            <person name="Cohen S.P."/>
            <person name="Baruah I.K."/>
            <person name="Amoako-Attah I."/>
            <person name="Bukari Y."/>
            <person name="Meinhardt L.W."/>
            <person name="Bailey B.A."/>
        </authorList>
    </citation>
    <scope>NUCLEOTIDE SEQUENCE [LARGE SCALE GENOMIC DNA]</scope>
    <source>
        <strain evidence="4 5">GH-76</strain>
    </source>
</reference>
<name>A0ABR3F9P3_9AGAR</name>
<feature type="region of interest" description="Disordered" evidence="2">
    <location>
        <begin position="1"/>
        <end position="34"/>
    </location>
</feature>
<feature type="compositionally biased region" description="Acidic residues" evidence="2">
    <location>
        <begin position="1141"/>
        <end position="1163"/>
    </location>
</feature>
<dbReference type="Proteomes" id="UP001465976">
    <property type="component" value="Unassembled WGS sequence"/>
</dbReference>
<evidence type="ECO:0000256" key="1">
    <source>
        <dbReference type="ARBA" id="ARBA00022737"/>
    </source>
</evidence>
<proteinExistence type="predicted"/>
<keyword evidence="5" id="KW-1185">Reference proteome</keyword>
<accession>A0ABR3F9P3</accession>
<sequence length="1174" mass="131317">MSSNTSGTAPQGGDRSVVPGTEQAEHARDPYRPTSIALIKPQTIGVLGDNPEKFTLVIKSKGGDTLKETKWDTARGGWPVGIVQIQGLETENLSVELRKERLASVIRQKIASGSLTMKEVVAAINASQDHIEIWLSITSHSSLSADDKKLVLVVEISMPSESLLPVWITSISLAESTDGVTDRDLENLDLLFESEKGKTLKESSWDSFHRNWAVGLPQLRGAATEHLTIKLRGRGRTGRRKTLATVTLNIKESEEARNDSRKEITKVFTIPRNSGLNTEELALAIQIGAFEMPEPDTDRVVLPRSVAQILENTSVITEVLETLSGVNSTTELGWLVVSAPLKMLQSKLELDNKLVDLVDSMNQLYGCAIVKDALKNYETFQILFDAMIQQSVECFLFISNYISDGYFRHMITVSGKIDRFKSSFENLKSRFDNELLRTNTVATMATKDLVVGLHDSMQHIDTKLDLHDMKRVLEEELGTTQFRLPSDLPRCLLGTRQHTLSKILDWIVRGKQSLLWLSGVAGSGKSSIMATLHDYLDEMGYSSHLAAYIRFRRSLFESPSKFVQALIYQLASFDTRLGVEIAKAMKGKILHSPLSRQLQSLLIQPLKKHKPTTGEETQIVILIDGLDECMQEAGGSSAFHELLALLSHLASSDTFHSFPFLRFIVASRPEEPIHTAFTKSLTPDDELDDVPNVLHFRLDTSSSETTADILKYLSFKFGEIFRKNNKFRELCKRENAVPRLADSSHGLFIWAYVVSRFLGDFPSEERLQSALDMTIPKDAPGGVVLGNLYTTVLNGVAAEHGDEDVKSHNRSLLGLVIAVGRVKALHEFLPGLTKITLHGLLQLLTDKVDEVLSLLPRLGAVIEGAHSPDEELFLLHKSLEDYLTDRSRAGEAWYIDLKGCWIPKVAEFCICMVHSNVFSDTPEISDVSSFANQYWTSAFLAQLDSNRPFPSGCEHSRIFLEILQQGLLRWVYCVRNYRHAGSDARIFARTGYGLYHIRDTIKQTPEIVDETANTLVERMFWSPDIPASPSFDLQTLFIYFCRYPEGAPTLRKYYLPQFSNIASGSRDFFTILEAIESVGQDFADLLSRLKSSDAVAHDSDADSMVSYISGVPSDVVLRRMYDGLHDTGRLDLDLYQLPYVSDEEPDEQSDEESDEEPEEGSDEESNKESTRSRL</sequence>
<dbReference type="PANTHER" id="PTHR10039:SF14">
    <property type="entry name" value="NACHT DOMAIN-CONTAINING PROTEIN"/>
    <property type="match status" value="1"/>
</dbReference>
<dbReference type="EMBL" id="JBAHYK010000687">
    <property type="protein sequence ID" value="KAL0571995.1"/>
    <property type="molecule type" value="Genomic_DNA"/>
</dbReference>
<dbReference type="InterPro" id="IPR027417">
    <property type="entry name" value="P-loop_NTPase"/>
</dbReference>
<dbReference type="Pfam" id="PF24883">
    <property type="entry name" value="NPHP3_N"/>
    <property type="match status" value="1"/>
</dbReference>
<feature type="domain" description="Nephrocystin 3-like N-terminal" evidence="3">
    <location>
        <begin position="501"/>
        <end position="668"/>
    </location>
</feature>
<dbReference type="SUPFAM" id="SSF52540">
    <property type="entry name" value="P-loop containing nucleoside triphosphate hydrolases"/>
    <property type="match status" value="1"/>
</dbReference>
<feature type="region of interest" description="Disordered" evidence="2">
    <location>
        <begin position="1136"/>
        <end position="1174"/>
    </location>
</feature>
<evidence type="ECO:0000313" key="4">
    <source>
        <dbReference type="EMBL" id="KAL0571995.1"/>
    </source>
</evidence>
<evidence type="ECO:0000256" key="2">
    <source>
        <dbReference type="SAM" id="MobiDB-lite"/>
    </source>
</evidence>
<evidence type="ECO:0000259" key="3">
    <source>
        <dbReference type="Pfam" id="PF24883"/>
    </source>
</evidence>
<organism evidence="4 5">
    <name type="scientific">Marasmius crinis-equi</name>
    <dbReference type="NCBI Taxonomy" id="585013"/>
    <lineage>
        <taxon>Eukaryota</taxon>
        <taxon>Fungi</taxon>
        <taxon>Dikarya</taxon>
        <taxon>Basidiomycota</taxon>
        <taxon>Agaricomycotina</taxon>
        <taxon>Agaricomycetes</taxon>
        <taxon>Agaricomycetidae</taxon>
        <taxon>Agaricales</taxon>
        <taxon>Marasmiineae</taxon>
        <taxon>Marasmiaceae</taxon>
        <taxon>Marasmius</taxon>
    </lineage>
</organism>